<protein>
    <recommendedName>
        <fullName evidence="3">VapB-type antitoxin</fullName>
    </recommendedName>
</protein>
<dbReference type="Proteomes" id="UP000006064">
    <property type="component" value="Chromosome"/>
</dbReference>
<evidence type="ECO:0008006" key="3">
    <source>
        <dbReference type="Google" id="ProtNLM"/>
    </source>
</evidence>
<dbReference type="KEGG" id="thm:CL1_1751"/>
<dbReference type="InterPro" id="IPR039709">
    <property type="entry name" value="VapB3-like"/>
</dbReference>
<gene>
    <name evidence="1" type="ORF">CL1_1751</name>
</gene>
<sequence length="89" mass="10576">MLKFVVHNTLLVNHVKSAVVSVRVPPELKREMEKYDINWSEEIRDFIRRKIEEEEKKRTLQEVIKLVESLPGVPEGTSRRLVREDREGH</sequence>
<keyword evidence="2" id="KW-1185">Reference proteome</keyword>
<organism evidence="1 2">
    <name type="scientific">Thermococcus cleftensis (strain DSM 27260 / KACC 17922 / CL1)</name>
    <dbReference type="NCBI Taxonomy" id="163003"/>
    <lineage>
        <taxon>Archaea</taxon>
        <taxon>Methanobacteriati</taxon>
        <taxon>Methanobacteriota</taxon>
        <taxon>Thermococci</taxon>
        <taxon>Thermococcales</taxon>
        <taxon>Thermococcaceae</taxon>
        <taxon>Thermococcus</taxon>
    </lineage>
</organism>
<dbReference type="EMBL" id="CP003651">
    <property type="protein sequence ID" value="AFL95947.1"/>
    <property type="molecule type" value="Genomic_DNA"/>
</dbReference>
<dbReference type="AlphaFoldDB" id="I3ZW63"/>
<evidence type="ECO:0000313" key="1">
    <source>
        <dbReference type="EMBL" id="AFL95947.1"/>
    </source>
</evidence>
<name>I3ZW63_THECF</name>
<evidence type="ECO:0000313" key="2">
    <source>
        <dbReference type="Proteomes" id="UP000006064"/>
    </source>
</evidence>
<dbReference type="RefSeq" id="WP_014789578.1">
    <property type="nucleotide sequence ID" value="NC_018015.1"/>
</dbReference>
<dbReference type="PANTHER" id="PTHR42244">
    <property type="entry name" value="ANTITOXIN VAPB3-RELATED"/>
    <property type="match status" value="1"/>
</dbReference>
<dbReference type="PANTHER" id="PTHR42244:SF2">
    <property type="entry name" value="ANTITOXIN VAPB3-RELATED"/>
    <property type="match status" value="1"/>
</dbReference>
<proteinExistence type="predicted"/>
<dbReference type="GeneID" id="13037059"/>
<accession>I3ZW63</accession>
<dbReference type="HOGENOM" id="CLU_175270_0_0_2"/>
<reference evidence="1 2" key="1">
    <citation type="journal article" date="2012" name="J. Bacteriol.">
        <title>Complete Genome Sequence of the Hyperthermophilic Archaeon Thermococcus sp. Strain CL1, Isolated from a Paralvinella sp. Polychaete Worm Collected from a Hydrothermal Vent.</title>
        <authorList>
            <person name="Jung J.H."/>
            <person name="Holden J.F."/>
            <person name="Seo D.H."/>
            <person name="Park K.H."/>
            <person name="Shin H."/>
            <person name="Ryu S."/>
            <person name="Lee J.H."/>
            <person name="Park C.S."/>
        </authorList>
    </citation>
    <scope>NUCLEOTIDE SEQUENCE [LARGE SCALE GENOMIC DNA]</scope>
    <source>
        <strain evidence="2">DSM 27260 / KACC 17922 / CL1</strain>
    </source>
</reference>